<reference evidence="1 2" key="1">
    <citation type="submission" date="2018-07" db="EMBL/GenBank/DDBJ databases">
        <title>Dyella tabacisoli L4-6T, whole genome shotgun sequence.</title>
        <authorList>
            <person name="Zhou X.-K."/>
            <person name="Li W.-J."/>
            <person name="Duan Y.-Q."/>
        </authorList>
    </citation>
    <scope>NUCLEOTIDE SEQUENCE [LARGE SCALE GENOMIC DNA]</scope>
    <source>
        <strain evidence="1 2">L4-6</strain>
    </source>
</reference>
<comment type="caution">
    <text evidence="1">The sequence shown here is derived from an EMBL/GenBank/DDBJ whole genome shotgun (WGS) entry which is preliminary data.</text>
</comment>
<dbReference type="OrthoDB" id="8902597at2"/>
<dbReference type="Proteomes" id="UP000253782">
    <property type="component" value="Unassembled WGS sequence"/>
</dbReference>
<accession>A0A369UMG9</accession>
<keyword evidence="2" id="KW-1185">Reference proteome</keyword>
<protein>
    <recommendedName>
        <fullName evidence="3">DUF1579 domain-containing protein</fullName>
    </recommendedName>
</protein>
<evidence type="ECO:0008006" key="3">
    <source>
        <dbReference type="Google" id="ProtNLM"/>
    </source>
</evidence>
<dbReference type="EMBL" id="QQAH01000008">
    <property type="protein sequence ID" value="RDD81954.1"/>
    <property type="molecule type" value="Genomic_DNA"/>
</dbReference>
<organism evidence="1 2">
    <name type="scientific">Dyella tabacisoli</name>
    <dbReference type="NCBI Taxonomy" id="2282381"/>
    <lineage>
        <taxon>Bacteria</taxon>
        <taxon>Pseudomonadati</taxon>
        <taxon>Pseudomonadota</taxon>
        <taxon>Gammaproteobacteria</taxon>
        <taxon>Lysobacterales</taxon>
        <taxon>Rhodanobacteraceae</taxon>
        <taxon>Dyella</taxon>
    </lineage>
</organism>
<evidence type="ECO:0000313" key="2">
    <source>
        <dbReference type="Proteomes" id="UP000253782"/>
    </source>
</evidence>
<sequence>MLYAAIDLPAKMRHPLKEYVMSSLHRIALIAIFSCSALLALPSVANTPAAVSAHCKDSAYRQFDFWLGDWDTFRVATPNQPSVARNHVTAILGGCVLREVFQRTDGYTGESYTIYDATRKLWHQSWVTNEGELLVAEGTQQGKQIVLTGSTYDAKGETVHKVSWEQTADGVRETATASSDGGKTWAAEFDIVFRKHH</sequence>
<name>A0A369UMG9_9GAMM</name>
<dbReference type="AlphaFoldDB" id="A0A369UMG9"/>
<evidence type="ECO:0000313" key="1">
    <source>
        <dbReference type="EMBL" id="RDD81954.1"/>
    </source>
</evidence>
<proteinExistence type="predicted"/>
<gene>
    <name evidence="1" type="ORF">DVJ77_09180</name>
</gene>